<dbReference type="Proteomes" id="UP000215914">
    <property type="component" value="Unassembled WGS sequence"/>
</dbReference>
<proteinExistence type="predicted"/>
<keyword evidence="2" id="KW-1185">Reference proteome</keyword>
<dbReference type="EMBL" id="MNCJ02000330">
    <property type="protein sequence ID" value="KAF5765345.1"/>
    <property type="molecule type" value="Genomic_DNA"/>
</dbReference>
<comment type="caution">
    <text evidence="1">The sequence shown here is derived from an EMBL/GenBank/DDBJ whole genome shotgun (WGS) entry which is preliminary data.</text>
</comment>
<evidence type="ECO:0008006" key="3">
    <source>
        <dbReference type="Google" id="ProtNLM"/>
    </source>
</evidence>
<reference evidence="1" key="2">
    <citation type="submission" date="2020-06" db="EMBL/GenBank/DDBJ databases">
        <title>Helianthus annuus Genome sequencing and assembly Release 2.</title>
        <authorList>
            <person name="Gouzy J."/>
            <person name="Langlade N."/>
            <person name="Munos S."/>
        </authorList>
    </citation>
    <scope>NUCLEOTIDE SEQUENCE</scope>
    <source>
        <tissue evidence="1">Leaves</tissue>
    </source>
</reference>
<dbReference type="AlphaFoldDB" id="A0A9K3E1J0"/>
<evidence type="ECO:0000313" key="1">
    <source>
        <dbReference type="EMBL" id="KAF5765345.1"/>
    </source>
</evidence>
<sequence>MEALSDKCAFTDGWSKLIRDLALDSRTTFIFTMAGYETFELSVFNHETGTQMYFKKVDVVVLDDPIYGDDGFDLLFASEHKEKVITNESDVDEDVGGDIVGGSMRLSSSSDAYRSHNDPKGKSKIVFGQESVSPKVHPKVKSKFYVGDKGLPTKVERKGKSTDFVCEQNLSSHVVSQVRILFNIYFQYLLFYFKLYRFI</sequence>
<accession>A0A9K3E1J0</accession>
<dbReference type="Gramene" id="mRNA:HanXRQr2_Chr15g0702711">
    <property type="protein sequence ID" value="mRNA:HanXRQr2_Chr15g0702711"/>
    <property type="gene ID" value="HanXRQr2_Chr15g0702711"/>
</dbReference>
<evidence type="ECO:0000313" key="2">
    <source>
        <dbReference type="Proteomes" id="UP000215914"/>
    </source>
</evidence>
<organism evidence="1 2">
    <name type="scientific">Helianthus annuus</name>
    <name type="common">Common sunflower</name>
    <dbReference type="NCBI Taxonomy" id="4232"/>
    <lineage>
        <taxon>Eukaryota</taxon>
        <taxon>Viridiplantae</taxon>
        <taxon>Streptophyta</taxon>
        <taxon>Embryophyta</taxon>
        <taxon>Tracheophyta</taxon>
        <taxon>Spermatophyta</taxon>
        <taxon>Magnoliopsida</taxon>
        <taxon>eudicotyledons</taxon>
        <taxon>Gunneridae</taxon>
        <taxon>Pentapetalae</taxon>
        <taxon>asterids</taxon>
        <taxon>campanulids</taxon>
        <taxon>Asterales</taxon>
        <taxon>Asteraceae</taxon>
        <taxon>Asteroideae</taxon>
        <taxon>Heliantheae alliance</taxon>
        <taxon>Heliantheae</taxon>
        <taxon>Helianthus</taxon>
    </lineage>
</organism>
<name>A0A9K3E1J0_HELAN</name>
<gene>
    <name evidence="1" type="ORF">HanXRQr2_Chr15g0702711</name>
</gene>
<reference evidence="1" key="1">
    <citation type="journal article" date="2017" name="Nature">
        <title>The sunflower genome provides insights into oil metabolism, flowering and Asterid evolution.</title>
        <authorList>
            <person name="Badouin H."/>
            <person name="Gouzy J."/>
            <person name="Grassa C.J."/>
            <person name="Murat F."/>
            <person name="Staton S.E."/>
            <person name="Cottret L."/>
            <person name="Lelandais-Briere C."/>
            <person name="Owens G.L."/>
            <person name="Carrere S."/>
            <person name="Mayjonade B."/>
            <person name="Legrand L."/>
            <person name="Gill N."/>
            <person name="Kane N.C."/>
            <person name="Bowers J.E."/>
            <person name="Hubner S."/>
            <person name="Bellec A."/>
            <person name="Berard A."/>
            <person name="Berges H."/>
            <person name="Blanchet N."/>
            <person name="Boniface M.C."/>
            <person name="Brunel D."/>
            <person name="Catrice O."/>
            <person name="Chaidir N."/>
            <person name="Claudel C."/>
            <person name="Donnadieu C."/>
            <person name="Faraut T."/>
            <person name="Fievet G."/>
            <person name="Helmstetter N."/>
            <person name="King M."/>
            <person name="Knapp S.J."/>
            <person name="Lai Z."/>
            <person name="Le Paslier M.C."/>
            <person name="Lippi Y."/>
            <person name="Lorenzon L."/>
            <person name="Mandel J.R."/>
            <person name="Marage G."/>
            <person name="Marchand G."/>
            <person name="Marquand E."/>
            <person name="Bret-Mestries E."/>
            <person name="Morien E."/>
            <person name="Nambeesan S."/>
            <person name="Nguyen T."/>
            <person name="Pegot-Espagnet P."/>
            <person name="Pouilly N."/>
            <person name="Raftis F."/>
            <person name="Sallet E."/>
            <person name="Schiex T."/>
            <person name="Thomas J."/>
            <person name="Vandecasteele C."/>
            <person name="Vares D."/>
            <person name="Vear F."/>
            <person name="Vautrin S."/>
            <person name="Crespi M."/>
            <person name="Mangin B."/>
            <person name="Burke J.M."/>
            <person name="Salse J."/>
            <person name="Munos S."/>
            <person name="Vincourt P."/>
            <person name="Rieseberg L.H."/>
            <person name="Langlade N.B."/>
        </authorList>
    </citation>
    <scope>NUCLEOTIDE SEQUENCE</scope>
    <source>
        <tissue evidence="1">Leaves</tissue>
    </source>
</reference>
<protein>
    <recommendedName>
        <fullName evidence="3">DNA-binding pseudobarrel domain-containing protein</fullName>
    </recommendedName>
</protein>